<dbReference type="Proteomes" id="UP000004169">
    <property type="component" value="Unassembled WGS sequence"/>
</dbReference>
<dbReference type="EMBL" id="CAHP01000001">
    <property type="protein sequence ID" value="CCG39795.1"/>
    <property type="molecule type" value="Genomic_DNA"/>
</dbReference>
<proteinExistence type="predicted"/>
<sequence length="79" mass="8760">MISGDLLIDFADLLIDFADLSDWLFRMIYNVALPRSHISPPTAKLPENTYDVLAGELPWEAPDSGGEKTLPVAVLIRFS</sequence>
<name>H8FN57_MAGML</name>
<comment type="caution">
    <text evidence="1">The sequence shown here is derived from an EMBL/GenBank/DDBJ whole genome shotgun (WGS) entry which is preliminary data.</text>
</comment>
<keyword evidence="2" id="KW-1185">Reference proteome</keyword>
<evidence type="ECO:0000313" key="1">
    <source>
        <dbReference type="EMBL" id="CCG39795.1"/>
    </source>
</evidence>
<organism evidence="1 2">
    <name type="scientific">Magnetospirillum molischianum DSM 120</name>
    <dbReference type="NCBI Taxonomy" id="1150626"/>
    <lineage>
        <taxon>Bacteria</taxon>
        <taxon>Pseudomonadati</taxon>
        <taxon>Pseudomonadota</taxon>
        <taxon>Alphaproteobacteria</taxon>
        <taxon>Rhodospirillales</taxon>
        <taxon>Rhodospirillaceae</taxon>
        <taxon>Magnetospirillum</taxon>
    </lineage>
</organism>
<dbReference type="AlphaFoldDB" id="H8FN57"/>
<evidence type="ECO:0000313" key="2">
    <source>
        <dbReference type="Proteomes" id="UP000004169"/>
    </source>
</evidence>
<protein>
    <submittedName>
        <fullName evidence="1">Uncharacterized protein</fullName>
    </submittedName>
</protein>
<accession>H8FN57</accession>
<reference evidence="1 2" key="1">
    <citation type="journal article" date="2012" name="J. Bacteriol.">
        <title>Draft Genome Sequence of the Purple Photosynthetic Bacterium Phaeospirillum molischianum DSM120, a Particularly Versatile Bacterium.</title>
        <authorList>
            <person name="Duquesne K."/>
            <person name="Prima V."/>
            <person name="Ji B."/>
            <person name="Rouy Z."/>
            <person name="Medigue C."/>
            <person name="Talla E."/>
            <person name="Sturgis J.N."/>
        </authorList>
    </citation>
    <scope>NUCLEOTIDE SEQUENCE [LARGE SCALE GENOMIC DNA]</scope>
    <source>
        <strain evidence="2">DSM120</strain>
    </source>
</reference>
<gene>
    <name evidence="1" type="ORF">PHAMO_10220</name>
</gene>